<dbReference type="CDD" id="cd02007">
    <property type="entry name" value="TPP_DXS"/>
    <property type="match status" value="1"/>
</dbReference>
<feature type="binding site" evidence="11">
    <location>
        <position position="146"/>
    </location>
    <ligand>
        <name>Mg(2+)</name>
        <dbReference type="ChEBI" id="CHEBI:18420"/>
    </ligand>
</feature>
<dbReference type="OrthoDB" id="9803371at2"/>
<dbReference type="InterPro" id="IPR020826">
    <property type="entry name" value="Transketolase_BS"/>
</dbReference>
<dbReference type="SMART" id="SM00861">
    <property type="entry name" value="Transket_pyr"/>
    <property type="match status" value="1"/>
</dbReference>
<dbReference type="GO" id="GO:0009228">
    <property type="term" value="P:thiamine biosynthetic process"/>
    <property type="evidence" value="ECO:0007669"/>
    <property type="project" value="UniProtKB-UniRule"/>
</dbReference>
<comment type="subunit">
    <text evidence="3 11">Homodimer.</text>
</comment>
<dbReference type="PANTHER" id="PTHR43322">
    <property type="entry name" value="1-D-DEOXYXYLULOSE 5-PHOSPHATE SYNTHASE-RELATED"/>
    <property type="match status" value="1"/>
</dbReference>
<evidence type="ECO:0000256" key="1">
    <source>
        <dbReference type="ARBA" id="ARBA00004980"/>
    </source>
</evidence>
<dbReference type="PROSITE" id="PS00802">
    <property type="entry name" value="TRANSKETOLASE_2"/>
    <property type="match status" value="1"/>
</dbReference>
<keyword evidence="4 11" id="KW-0808">Transferase</keyword>
<comment type="pathway">
    <text evidence="1 11">Metabolic intermediate biosynthesis; 1-deoxy-D-xylulose 5-phosphate biosynthesis; 1-deoxy-D-xylulose 5-phosphate from D-glyceraldehyde 3-phosphate and pyruvate: step 1/1.</text>
</comment>
<dbReference type="HAMAP" id="MF_00315">
    <property type="entry name" value="DXP_synth"/>
    <property type="match status" value="1"/>
</dbReference>
<dbReference type="NCBIfam" id="TIGR00204">
    <property type="entry name" value="dxs"/>
    <property type="match status" value="1"/>
</dbReference>
<evidence type="ECO:0000256" key="4">
    <source>
        <dbReference type="ARBA" id="ARBA00022679"/>
    </source>
</evidence>
<dbReference type="KEGG" id="dae:Dtox_2584"/>
<dbReference type="NCBIfam" id="NF003933">
    <property type="entry name" value="PRK05444.2-2"/>
    <property type="match status" value="1"/>
</dbReference>
<dbReference type="GO" id="GO:0016114">
    <property type="term" value="P:terpenoid biosynthetic process"/>
    <property type="evidence" value="ECO:0007669"/>
    <property type="project" value="UniProtKB-UniRule"/>
</dbReference>
<dbReference type="RefSeq" id="WP_015758072.1">
    <property type="nucleotide sequence ID" value="NC_013216.1"/>
</dbReference>
<feature type="binding site" evidence="11">
    <location>
        <position position="175"/>
    </location>
    <ligand>
        <name>Mg(2+)</name>
        <dbReference type="ChEBI" id="CHEBI:18420"/>
    </ligand>
</feature>
<proteinExistence type="inferred from homology"/>
<dbReference type="InterPro" id="IPR049557">
    <property type="entry name" value="Transketolase_CS"/>
</dbReference>
<evidence type="ECO:0000259" key="12">
    <source>
        <dbReference type="SMART" id="SM00861"/>
    </source>
</evidence>
<keyword evidence="7 11" id="KW-0784">Thiamine biosynthesis</keyword>
<dbReference type="EC" id="2.2.1.7" evidence="11"/>
<feature type="binding site" evidence="11">
    <location>
        <position position="367"/>
    </location>
    <ligand>
        <name>thiamine diphosphate</name>
        <dbReference type="ChEBI" id="CHEBI:58937"/>
    </ligand>
</feature>
<feature type="binding site" evidence="11">
    <location>
        <position position="175"/>
    </location>
    <ligand>
        <name>thiamine diphosphate</name>
        <dbReference type="ChEBI" id="CHEBI:58937"/>
    </ligand>
</feature>
<dbReference type="FunFam" id="3.40.50.920:FF:000002">
    <property type="entry name" value="1-deoxy-D-xylulose-5-phosphate synthase"/>
    <property type="match status" value="1"/>
</dbReference>
<dbReference type="CDD" id="cd07033">
    <property type="entry name" value="TPP_PYR_DXS_TK_like"/>
    <property type="match status" value="1"/>
</dbReference>
<accession>C8W0Y1</accession>
<dbReference type="Proteomes" id="UP000002217">
    <property type="component" value="Chromosome"/>
</dbReference>
<keyword evidence="9 11" id="KW-0414">Isoprene biosynthesis</keyword>
<dbReference type="GO" id="GO:0019288">
    <property type="term" value="P:isopentenyl diphosphate biosynthetic process, methylerythritol 4-phosphate pathway"/>
    <property type="evidence" value="ECO:0007669"/>
    <property type="project" value="TreeGrafter"/>
</dbReference>
<comment type="cofactor">
    <cofactor evidence="11">
        <name>Mg(2+)</name>
        <dbReference type="ChEBI" id="CHEBI:18420"/>
    </cofactor>
    <text evidence="11">Binds 1 Mg(2+) ion per subunit.</text>
</comment>
<feature type="binding site" evidence="11">
    <location>
        <begin position="115"/>
        <end position="117"/>
    </location>
    <ligand>
        <name>thiamine diphosphate</name>
        <dbReference type="ChEBI" id="CHEBI:58937"/>
    </ligand>
</feature>
<dbReference type="Pfam" id="PF02780">
    <property type="entry name" value="Transketolase_C"/>
    <property type="match status" value="1"/>
</dbReference>
<evidence type="ECO:0000256" key="3">
    <source>
        <dbReference type="ARBA" id="ARBA00011738"/>
    </source>
</evidence>
<dbReference type="InterPro" id="IPR005477">
    <property type="entry name" value="Dxylulose-5-P_synthase"/>
</dbReference>
<dbReference type="GO" id="GO:0005829">
    <property type="term" value="C:cytosol"/>
    <property type="evidence" value="ECO:0007669"/>
    <property type="project" value="TreeGrafter"/>
</dbReference>
<keyword evidence="6 11" id="KW-0460">Magnesium</keyword>
<dbReference type="InterPro" id="IPR009014">
    <property type="entry name" value="Transketo_C/PFOR_II"/>
</dbReference>
<dbReference type="HOGENOM" id="CLU_009227_1_4_9"/>
<keyword evidence="14" id="KW-1185">Reference proteome</keyword>
<evidence type="ECO:0000256" key="9">
    <source>
        <dbReference type="ARBA" id="ARBA00023229"/>
    </source>
</evidence>
<dbReference type="InterPro" id="IPR029061">
    <property type="entry name" value="THDP-binding"/>
</dbReference>
<dbReference type="UniPathway" id="UPA00064">
    <property type="reaction ID" value="UER00091"/>
</dbReference>
<protein>
    <recommendedName>
        <fullName evidence="11">1-deoxy-D-xylulose-5-phosphate synthase</fullName>
        <ecNumber evidence="11">2.2.1.7</ecNumber>
    </recommendedName>
    <alternativeName>
        <fullName evidence="11">1-deoxyxylulose-5-phosphate synthase</fullName>
        <shortName evidence="11">DXP synthase</shortName>
        <shortName evidence="11">DXPS</shortName>
    </alternativeName>
</protein>
<feature type="binding site" evidence="11">
    <location>
        <position position="74"/>
    </location>
    <ligand>
        <name>thiamine diphosphate</name>
        <dbReference type="ChEBI" id="CHEBI:58937"/>
    </ligand>
</feature>
<evidence type="ECO:0000256" key="10">
    <source>
        <dbReference type="ARBA" id="ARBA00055605"/>
    </source>
</evidence>
<evidence type="ECO:0000256" key="5">
    <source>
        <dbReference type="ARBA" id="ARBA00022723"/>
    </source>
</evidence>
<dbReference type="STRING" id="485916.Dtox_2584"/>
<dbReference type="FunFam" id="3.40.50.970:FF:000005">
    <property type="entry name" value="1-deoxy-D-xylulose-5-phosphate synthase"/>
    <property type="match status" value="1"/>
</dbReference>
<dbReference type="GO" id="GO:0008661">
    <property type="term" value="F:1-deoxy-D-xylulose-5-phosphate synthase activity"/>
    <property type="evidence" value="ECO:0007669"/>
    <property type="project" value="UniProtKB-UniRule"/>
</dbReference>
<keyword evidence="5 11" id="KW-0479">Metal-binding</keyword>
<dbReference type="SUPFAM" id="SSF52518">
    <property type="entry name" value="Thiamin diphosphate-binding fold (THDP-binding)"/>
    <property type="match status" value="2"/>
</dbReference>
<comment type="similarity">
    <text evidence="2 11">Belongs to the transketolase family. DXPS subfamily.</text>
</comment>
<dbReference type="PROSITE" id="PS00801">
    <property type="entry name" value="TRANSKETOLASE_1"/>
    <property type="match status" value="1"/>
</dbReference>
<dbReference type="AlphaFoldDB" id="C8W0Y1"/>
<comment type="function">
    <text evidence="10 11">Catalyzes the acyloin condensation reaction between C atoms 2 and 3 of pyruvate and glyceraldehyde 3-phosphate to yield 1-deoxy-D-xylulose-5-phosphate (DXP).</text>
</comment>
<evidence type="ECO:0000256" key="8">
    <source>
        <dbReference type="ARBA" id="ARBA00023052"/>
    </source>
</evidence>
<evidence type="ECO:0000313" key="13">
    <source>
        <dbReference type="EMBL" id="ACV63377.1"/>
    </source>
</evidence>
<gene>
    <name evidence="11" type="primary">dxs</name>
    <name evidence="13" type="ordered locus">Dtox_2584</name>
</gene>
<dbReference type="eggNOG" id="COG1154">
    <property type="taxonomic scope" value="Bacteria"/>
</dbReference>
<dbReference type="Gene3D" id="3.40.50.970">
    <property type="match status" value="2"/>
</dbReference>
<keyword evidence="8 11" id="KW-0786">Thiamine pyrophosphate</keyword>
<feature type="domain" description="Transketolase-like pyrimidine-binding" evidence="12">
    <location>
        <begin position="316"/>
        <end position="480"/>
    </location>
</feature>
<name>C8W0Y1_DESAS</name>
<evidence type="ECO:0000256" key="7">
    <source>
        <dbReference type="ARBA" id="ARBA00022977"/>
    </source>
</evidence>
<evidence type="ECO:0000256" key="6">
    <source>
        <dbReference type="ARBA" id="ARBA00022842"/>
    </source>
</evidence>
<evidence type="ECO:0000313" key="14">
    <source>
        <dbReference type="Proteomes" id="UP000002217"/>
    </source>
</evidence>
<dbReference type="GO" id="GO:0030976">
    <property type="term" value="F:thiamine pyrophosphate binding"/>
    <property type="evidence" value="ECO:0007669"/>
    <property type="project" value="UniProtKB-UniRule"/>
</dbReference>
<comment type="cofactor">
    <cofactor evidence="11">
        <name>thiamine diphosphate</name>
        <dbReference type="ChEBI" id="CHEBI:58937"/>
    </cofactor>
    <text evidence="11">Binds 1 thiamine pyrophosphate per subunit.</text>
</comment>
<reference evidence="13 14" key="1">
    <citation type="journal article" date="2009" name="Stand. Genomic Sci.">
        <title>Complete genome sequence of Desulfotomaculum acetoxidans type strain (5575).</title>
        <authorList>
            <person name="Spring S."/>
            <person name="Lapidus A."/>
            <person name="Schroder M."/>
            <person name="Gleim D."/>
            <person name="Sims D."/>
            <person name="Meincke L."/>
            <person name="Glavina Del Rio T."/>
            <person name="Tice H."/>
            <person name="Copeland A."/>
            <person name="Cheng J.F."/>
            <person name="Lucas S."/>
            <person name="Chen F."/>
            <person name="Nolan M."/>
            <person name="Bruce D."/>
            <person name="Goodwin L."/>
            <person name="Pitluck S."/>
            <person name="Ivanova N."/>
            <person name="Mavromatis K."/>
            <person name="Mikhailova N."/>
            <person name="Pati A."/>
            <person name="Chen A."/>
            <person name="Palaniappan K."/>
            <person name="Land M."/>
            <person name="Hauser L."/>
            <person name="Chang Y.J."/>
            <person name="Jeffries C.D."/>
            <person name="Chain P."/>
            <person name="Saunders E."/>
            <person name="Brettin T."/>
            <person name="Detter J.C."/>
            <person name="Goker M."/>
            <person name="Bristow J."/>
            <person name="Eisen J.A."/>
            <person name="Markowitz V."/>
            <person name="Hugenholtz P."/>
            <person name="Kyrpides N.C."/>
            <person name="Klenk H.P."/>
            <person name="Han C."/>
        </authorList>
    </citation>
    <scope>NUCLEOTIDE SEQUENCE [LARGE SCALE GENOMIC DNA]</scope>
    <source>
        <strain evidence="14">ATCC 49208 / DSM 771 / VKM B-1644</strain>
    </source>
</reference>
<comment type="catalytic activity">
    <reaction evidence="11">
        <text>D-glyceraldehyde 3-phosphate + pyruvate + H(+) = 1-deoxy-D-xylulose 5-phosphate + CO2</text>
        <dbReference type="Rhea" id="RHEA:12605"/>
        <dbReference type="ChEBI" id="CHEBI:15361"/>
        <dbReference type="ChEBI" id="CHEBI:15378"/>
        <dbReference type="ChEBI" id="CHEBI:16526"/>
        <dbReference type="ChEBI" id="CHEBI:57792"/>
        <dbReference type="ChEBI" id="CHEBI:59776"/>
        <dbReference type="EC" id="2.2.1.7"/>
    </reaction>
</comment>
<dbReference type="Pfam" id="PF02779">
    <property type="entry name" value="Transket_pyr"/>
    <property type="match status" value="1"/>
</dbReference>
<evidence type="ECO:0000256" key="2">
    <source>
        <dbReference type="ARBA" id="ARBA00011081"/>
    </source>
</evidence>
<sequence>MNGLLAMIKTPQDLRLLDNSQINELAGEIRQKIIETVSETGGHLAPNLGVVELTLALHRVFNLPQDKIIWDVGHQCYVHKLLTGRKERFSTLRQYGGISGFPRLIESAYDSFGTGHSSTSISAALGFAIARDYLKEKHSVAAVIGDGAMTGGLAFEALNHAGHLKKDLIVVLNDNEMSIAPNVGAMSGYLSRIRTDPMYSRSKDEVEQLLLKIPNIGPKVLKVIDRLKDSFKYLVVPGMLFEELGFTYLGPVDGHNYQATVNLLKQAKTCKGPVLVHVQTQKGKGYLPAESNADKFHGVGPFKIETGDVINSTGTVTYTEVFGDIIVKLAETDRRIQAITAAMPDGTGLRKFANIYPDRFFDVGIAEGHAVTLAAGMACAGLKPVVAIYSTFLQRAYDQVIHDVCLQNLPVLFAVDRAGIVGDDGATHQGLFDLSYLRPIPNLVIMSPKDENEFQHMLNTAVKFQGPCALRFPRGIGTGCVLDKEMKELPIGQAEVVRKGKNIAIIAIGNMVKVAEDAARILAQQGVDAAVVNARFIKPLDEKCILDLAANTNLLVTVEENMLSGGFGSSVLELLTASGLKTRTHCIGIPDNFIEHGHPKLLRDIYGLTAEGLVKEINMLLGYRSNTLKLIAD</sequence>
<dbReference type="SUPFAM" id="SSF52922">
    <property type="entry name" value="TK C-terminal domain-like"/>
    <property type="match status" value="1"/>
</dbReference>
<feature type="binding site" evidence="11">
    <location>
        <position position="286"/>
    </location>
    <ligand>
        <name>thiamine diphosphate</name>
        <dbReference type="ChEBI" id="CHEBI:58937"/>
    </ligand>
</feature>
<organism evidence="13 14">
    <name type="scientific">Desulfofarcimen acetoxidans (strain ATCC 49208 / DSM 771 / KCTC 5769 / VKM B-1644 / 5575)</name>
    <name type="common">Desulfotomaculum acetoxidans</name>
    <dbReference type="NCBI Taxonomy" id="485916"/>
    <lineage>
        <taxon>Bacteria</taxon>
        <taxon>Bacillati</taxon>
        <taxon>Bacillota</taxon>
        <taxon>Clostridia</taxon>
        <taxon>Eubacteriales</taxon>
        <taxon>Peptococcaceae</taxon>
        <taxon>Desulfofarcimen</taxon>
    </lineage>
</organism>
<dbReference type="PANTHER" id="PTHR43322:SF5">
    <property type="entry name" value="1-DEOXY-D-XYLULOSE-5-PHOSPHATE SYNTHASE, CHLOROPLASTIC"/>
    <property type="match status" value="1"/>
</dbReference>
<feature type="binding site" evidence="11">
    <location>
        <begin position="147"/>
        <end position="148"/>
    </location>
    <ligand>
        <name>thiamine diphosphate</name>
        <dbReference type="ChEBI" id="CHEBI:58937"/>
    </ligand>
</feature>
<dbReference type="EMBL" id="CP001720">
    <property type="protein sequence ID" value="ACV63377.1"/>
    <property type="molecule type" value="Genomic_DNA"/>
</dbReference>
<dbReference type="InterPro" id="IPR033248">
    <property type="entry name" value="Transketolase_C"/>
</dbReference>
<evidence type="ECO:0000256" key="11">
    <source>
        <dbReference type="HAMAP-Rule" id="MF_00315"/>
    </source>
</evidence>
<dbReference type="InterPro" id="IPR005475">
    <property type="entry name" value="Transketolase-like_Pyr-bd"/>
</dbReference>
<dbReference type="Pfam" id="PF13292">
    <property type="entry name" value="DXP_synthase_N"/>
    <property type="match status" value="1"/>
</dbReference>
<dbReference type="Gene3D" id="3.40.50.920">
    <property type="match status" value="1"/>
</dbReference>
<dbReference type="GO" id="GO:0000287">
    <property type="term" value="F:magnesium ion binding"/>
    <property type="evidence" value="ECO:0007669"/>
    <property type="project" value="UniProtKB-UniRule"/>
</dbReference>